<dbReference type="PROSITE" id="PS50977">
    <property type="entry name" value="HTH_TETR_2"/>
    <property type="match status" value="1"/>
</dbReference>
<reference evidence="5" key="1">
    <citation type="journal article" date="2016" name="Genome Announc.">
        <title>Draft Genome Sequences of Five Rapidly Growing Mycobacterium Species, M. thermoresistibile, M. fortuitum subsp. acetamidolyticum, M. canariasense, M. brisbanense, and M. novocastrense.</title>
        <authorList>
            <person name="Katahira K."/>
            <person name="Ogura Y."/>
            <person name="Gotoh Y."/>
            <person name="Hayashi T."/>
        </authorList>
    </citation>
    <scope>NUCLEOTIDE SEQUENCE [LARGE SCALE GENOMIC DNA]</scope>
    <source>
        <strain evidence="5">JCM15298</strain>
    </source>
</reference>
<name>A0A100WDR6_MYCCR</name>
<dbReference type="InterPro" id="IPR009057">
    <property type="entry name" value="Homeodomain-like_sf"/>
</dbReference>
<dbReference type="InterPro" id="IPR001647">
    <property type="entry name" value="HTH_TetR"/>
</dbReference>
<dbReference type="RefSeq" id="WP_085122496.1">
    <property type="nucleotide sequence ID" value="NZ_CATORR010000038.1"/>
</dbReference>
<dbReference type="Proteomes" id="UP000069443">
    <property type="component" value="Unassembled WGS sequence"/>
</dbReference>
<evidence type="ECO:0000313" key="4">
    <source>
        <dbReference type="EMBL" id="GAS96697.1"/>
    </source>
</evidence>
<dbReference type="Gene3D" id="1.10.357.10">
    <property type="entry name" value="Tetracycline Repressor, domain 2"/>
    <property type="match status" value="1"/>
</dbReference>
<dbReference type="OrthoDB" id="5177743at2"/>
<feature type="domain" description="HTH tetR-type" evidence="3">
    <location>
        <begin position="24"/>
        <end position="84"/>
    </location>
</feature>
<evidence type="ECO:0000256" key="1">
    <source>
        <dbReference type="ARBA" id="ARBA00023125"/>
    </source>
</evidence>
<gene>
    <name evidence="4" type="ORF">RMCC_3663</name>
</gene>
<feature type="DNA-binding region" description="H-T-H motif" evidence="2">
    <location>
        <begin position="47"/>
        <end position="66"/>
    </location>
</feature>
<dbReference type="AlphaFoldDB" id="A0A100WDR6"/>
<keyword evidence="5" id="KW-1185">Reference proteome</keyword>
<accession>A0A100WDR6</accession>
<evidence type="ECO:0000259" key="3">
    <source>
        <dbReference type="PROSITE" id="PS50977"/>
    </source>
</evidence>
<dbReference type="SUPFAM" id="SSF46689">
    <property type="entry name" value="Homeodomain-like"/>
    <property type="match status" value="1"/>
</dbReference>
<proteinExistence type="predicted"/>
<keyword evidence="1 2" id="KW-0238">DNA-binding</keyword>
<dbReference type="EMBL" id="BCSY01000057">
    <property type="protein sequence ID" value="GAS96697.1"/>
    <property type="molecule type" value="Genomic_DNA"/>
</dbReference>
<protein>
    <submittedName>
        <fullName evidence="4">Transcriptional regulator, TetR family</fullName>
    </submittedName>
</protein>
<sequence>MIDTRAAVTQTDEELPDVGTTRYRCHREALLDKVVDHLLDHGLREVSIPALGTAIGVSDATLQHYFATTDELLGEVFSALRVREDISAPTSAEDAEQLIRDLWRRWSSPQREGHFRLLFEVFGHALRDPEHYSAFLDGIVSDWITAIEFFAVQLGYTPKDASLVATSVLAQLRGLQLDLLTTGDHERTAAALDMFLAQFTRAAPVSGGCEPVVSGES</sequence>
<evidence type="ECO:0000256" key="2">
    <source>
        <dbReference type="PROSITE-ProRule" id="PRU00335"/>
    </source>
</evidence>
<comment type="caution">
    <text evidence="4">The sequence shown here is derived from an EMBL/GenBank/DDBJ whole genome shotgun (WGS) entry which is preliminary data.</text>
</comment>
<dbReference type="GO" id="GO:0003677">
    <property type="term" value="F:DNA binding"/>
    <property type="evidence" value="ECO:0007669"/>
    <property type="project" value="UniProtKB-UniRule"/>
</dbReference>
<reference evidence="5" key="2">
    <citation type="submission" date="2016-02" db="EMBL/GenBank/DDBJ databases">
        <title>Draft genome sequence of five rapidly growing Mycobacterium species.</title>
        <authorList>
            <person name="Katahira K."/>
            <person name="Gotou Y."/>
            <person name="Iida K."/>
            <person name="Ogura Y."/>
            <person name="Hayashi T."/>
        </authorList>
    </citation>
    <scope>NUCLEOTIDE SEQUENCE [LARGE SCALE GENOMIC DNA]</scope>
    <source>
        <strain evidence="5">JCM15298</strain>
    </source>
</reference>
<evidence type="ECO:0000313" key="5">
    <source>
        <dbReference type="Proteomes" id="UP000069443"/>
    </source>
</evidence>
<dbReference type="Pfam" id="PF00440">
    <property type="entry name" value="TetR_N"/>
    <property type="match status" value="1"/>
</dbReference>
<organism evidence="4 5">
    <name type="scientific">Mycolicibacterium canariasense</name>
    <name type="common">Mycobacterium canariasense</name>
    <dbReference type="NCBI Taxonomy" id="228230"/>
    <lineage>
        <taxon>Bacteria</taxon>
        <taxon>Bacillati</taxon>
        <taxon>Actinomycetota</taxon>
        <taxon>Actinomycetes</taxon>
        <taxon>Mycobacteriales</taxon>
        <taxon>Mycobacteriaceae</taxon>
        <taxon>Mycolicibacterium</taxon>
    </lineage>
</organism>